<name>A0A6P4FP29_DRORH</name>
<feature type="region of interest" description="Disordered" evidence="1">
    <location>
        <begin position="707"/>
        <end position="727"/>
    </location>
</feature>
<protein>
    <submittedName>
        <fullName evidence="2">Uncharacterized protein LOC108054064</fullName>
    </submittedName>
</protein>
<feature type="compositionally biased region" description="Basic and acidic residues" evidence="1">
    <location>
        <begin position="43"/>
        <end position="68"/>
    </location>
</feature>
<feature type="compositionally biased region" description="Low complexity" evidence="1">
    <location>
        <begin position="240"/>
        <end position="258"/>
    </location>
</feature>
<reference evidence="2" key="1">
    <citation type="submission" date="2025-08" db="UniProtKB">
        <authorList>
            <consortium name="RefSeq"/>
        </authorList>
    </citation>
    <scope>IDENTIFICATION</scope>
</reference>
<feature type="region of interest" description="Disordered" evidence="1">
    <location>
        <begin position="178"/>
        <end position="201"/>
    </location>
</feature>
<feature type="region of interest" description="Disordered" evidence="1">
    <location>
        <begin position="1258"/>
        <end position="1283"/>
    </location>
</feature>
<proteinExistence type="predicted"/>
<dbReference type="RefSeq" id="XP_016992305.1">
    <property type="nucleotide sequence ID" value="XM_017136816.1"/>
</dbReference>
<feature type="region of interest" description="Disordered" evidence="1">
    <location>
        <begin position="1143"/>
        <end position="1184"/>
    </location>
</feature>
<feature type="region of interest" description="Disordered" evidence="1">
    <location>
        <begin position="2055"/>
        <end position="2075"/>
    </location>
</feature>
<feature type="compositionally biased region" description="Polar residues" evidence="1">
    <location>
        <begin position="1720"/>
        <end position="1729"/>
    </location>
</feature>
<dbReference type="OrthoDB" id="7762739at2759"/>
<feature type="region of interest" description="Disordered" evidence="1">
    <location>
        <begin position="1658"/>
        <end position="1677"/>
    </location>
</feature>
<feature type="region of interest" description="Disordered" evidence="1">
    <location>
        <begin position="773"/>
        <end position="793"/>
    </location>
</feature>
<feature type="compositionally biased region" description="Basic residues" evidence="1">
    <location>
        <begin position="1864"/>
        <end position="1874"/>
    </location>
</feature>
<feature type="region of interest" description="Disordered" evidence="1">
    <location>
        <begin position="1856"/>
        <end position="1888"/>
    </location>
</feature>
<organism evidence="2">
    <name type="scientific">Drosophila rhopaloa</name>
    <name type="common">Fruit fly</name>
    <dbReference type="NCBI Taxonomy" id="1041015"/>
    <lineage>
        <taxon>Eukaryota</taxon>
        <taxon>Metazoa</taxon>
        <taxon>Ecdysozoa</taxon>
        <taxon>Arthropoda</taxon>
        <taxon>Hexapoda</taxon>
        <taxon>Insecta</taxon>
        <taxon>Pterygota</taxon>
        <taxon>Neoptera</taxon>
        <taxon>Endopterygota</taxon>
        <taxon>Diptera</taxon>
        <taxon>Brachycera</taxon>
        <taxon>Muscomorpha</taxon>
        <taxon>Ephydroidea</taxon>
        <taxon>Drosophilidae</taxon>
        <taxon>Drosophila</taxon>
        <taxon>Sophophora</taxon>
    </lineage>
</organism>
<dbReference type="GeneID" id="108054064"/>
<evidence type="ECO:0000256" key="1">
    <source>
        <dbReference type="SAM" id="MobiDB-lite"/>
    </source>
</evidence>
<evidence type="ECO:0000313" key="2">
    <source>
        <dbReference type="RefSeq" id="XP_016992305.1"/>
    </source>
</evidence>
<feature type="compositionally biased region" description="Basic residues" evidence="1">
    <location>
        <begin position="1"/>
        <end position="10"/>
    </location>
</feature>
<sequence length="2416" mass="276803">MNANKRRSSLRKAPPKEDETTITTTMTKQQQIKRRISFSGKKSVREFVNTKETNHWDDSYEVSEHNAEDSTGSRSGSLGTGSGSKPGSQKPEDADKENVPLRGLCEREQVDLTLNFQTSVDVTMLPCELMQNQRKASSSMVSICLSTEERKVFQNSLYDHRVMDKTMDLMSGSLITRTQTQPSNIEDSSIEQPDIEREKKGNTPAAKGIMDFFMDITPVGFRAPPSAAPTSAPGPPDPVPAASALAPTPAAPQVPTQQSFMELEDDSMDREMREFNEKEKKTPVQKSLFMDLEETGVDKNNKTQHCAVDVSFDCPLNVSEDRDPLPSCSFDSNNSTIKYMKDESMLIPFDMIVGKNISKKINFRQLNDELEAGKIQLFPNGPKTPTTDRKTNQNRFWHGLQSEATESCSPKKDIRSIKPRGTLNFSENMTMSPAQLSPVRKEKEKLNVVDDKRKYRLSQADEMMLDNTNFLAHARLGDETQSRNTSKNSTRRETTYDNSELNLEYPTSSQDFHPISSSMPQKAINVTKELQQDQSDFPGIPIRRTLHLNESMDQEATKSMHVRSEVAVTTEKIFYEKSTNNERNTNQQGKVWACTKTKRRETLLMQESMEEDIISPLKDLHLKPAAAPVEKSQSKGNHTLYLAEPVEEENENRSNMLPLQVVAPKEKSKPRQTLLLEEPMEEEMESDIRNPPVCNSKRRTLHLAEPVEEEEVNPSKTLPPKICPPQEKKSNARVTLLLGVPMDEEMGSNIKEGQLFDSKRRSLHFAEDLEEDKINPGKNLPNNIFTHQGNKSKPRQTLLLEEPMEEDTGCTIADSQVQVKNIKSRHTLLLGVPIEEEAHAERIDHPSLKSRQVTISEAIEEEGCPSLPKNKSILRHKTIDRSTVPQRQKAMATLLMSEPIEETFAEHHPTEQRQQKSRLKSRNTLLMHEPIDDELAAGKEDNAYGQHRFKPRQTLIMSEPIEEDVGQPGLKSFNMQTNETGSSTSKSRHTLLMSEPIDEDVWEVRPLDQNKEQLIEEVSKSATTNKSSKSRPTLMMSEPIEEEVHKTINSKNYQSHSKSRQTEFMEESIQERTFENVGQPSKSRQTIFIAEPIEEDMGVEKSIVYQDSHSRKRIEFMEDSTVQAPIKNVGQPSKSRQTLLMAEPIEEDEGKQKSIAYHNDQSRKRNDVAEKSINSRGQPFKTRQTLLMAEPIEEDEDEQKSTAYCNNQTRKRIDFMEESKEQAAIKSWGQPSKSRQTLHMAEPIEEDVGEQKSIAYHNDQSRKHNDVAEKSINSRGQPSKSRQTLLMAEPIEEDEDEHKSIAYHNDQSRKRIDFVEESIERSATISRGQQSKSRQTLLMAEPIEEDEDEQKSTAYYNNQTRKRIDFMEESKEEAAIKSWGQPSKSRQTLLLAEPIEEDSEVHNKLTQHSRLKNRNTQLVEEPINVEAKSTRQTLLNAEPIEEDLELFNRMENQKQQPSFKPRFIQQFEEPIEKEISSSTNQKSGHRFTKSGDTFQLAEPVEADAERIKPINHFNGPHQQQKPRNTLLTHEPIQEDFGAGTEDISARPLKFKARHTLIMAEPIEEDPSVYNKSTNNHNSEAHFEPNNLFHSSRYTTSKTRHTLVVQEPIEEDDITYHHHEESKTKSRNIEKEVVPLPTEKSKNKSRNTMVLSELIDEDVEPKEAEISRKSRATLASAQPIEEDLPVAPAHPKNIPASSAPSFRRHTLLLSEPMEEDEETDTLSNPTTVEQVSEKLEKPKGVLRTLKDYIFKKSEQKEEREVASTYRPHQTIVMSESLDLQSPKNTMKDADFKEITPLPNTRTASRIKQLSTYTPGMSLTEFEDQEMMCKTPIHEKQRMQPQRKQFSMYQPEKMDLEAEATGSGTPKRHTQMKRLSSHLTPNLPESKKQHTKIIVDSNMDMEMEEDQENAWEMPMTKIKLEPGADKSLRTFAEYQLDASVQPVRDYHPAMTELNKKSSLNILELPRKSVFVTELEDKPITISDVTNYFQEQRKSNERKSGSSNDRTFKSFAATNTKFINLTGDTTIFAGMEDLNKEEKGQHNQIDNERLSLVSTLAEETDDDVEEEDQEEPQPQPELCEGQTDAVVIAGSSGSCKKCGNCNQSLSETKLITDSFFLPHQTEWEFSRERKRLRLLRNKPTWKEVKLYWEIEEQARLSRCQDIDDSVDQTRVEEELIAWNKAALLEQCKRLNGQQKATIKPAKSFFGHLKSLLAEQQPNWIFDFQRKVSQQFIFYHRLLTTFRIVVNYKTLDLVEESAIQVCSIEVDNAVPTSKERWSASDYFLDFQLSLKLPLNLTDAIEGSDEPAFLKFLLRIDQSVVEIKRMFHELMTVLTDKKARLQRDANRTVVRKTVRKCIEDDPIVRLEKTSFLVEIINIKEVSFRDILRPELHLFNENIQYLPKGIAFLEAFLTDPEQYLKT</sequence>
<feature type="compositionally biased region" description="Basic and acidic residues" evidence="1">
    <location>
        <begin position="1160"/>
        <end position="1170"/>
    </location>
</feature>
<feature type="region of interest" description="Disordered" evidence="1">
    <location>
        <begin position="1"/>
        <end position="101"/>
    </location>
</feature>
<feature type="compositionally biased region" description="Polar residues" evidence="1">
    <location>
        <begin position="780"/>
        <end position="791"/>
    </location>
</feature>
<feature type="compositionally biased region" description="Polar residues" evidence="1">
    <location>
        <begin position="178"/>
        <end position="191"/>
    </location>
</feature>
<accession>A0A6P4FP29</accession>
<feature type="compositionally biased region" description="Basic and acidic residues" evidence="1">
    <location>
        <begin position="90"/>
        <end position="101"/>
    </location>
</feature>
<feature type="region of interest" description="Disordered" evidence="1">
    <location>
        <begin position="1710"/>
        <end position="1731"/>
    </location>
</feature>
<gene>
    <name evidence="2" type="primary">LOC108054064</name>
</gene>
<dbReference type="RefSeq" id="XP_016992305.2">
    <property type="nucleotide sequence ID" value="XM_017136816.2"/>
</dbReference>
<feature type="compositionally biased region" description="Low complexity" evidence="1">
    <location>
        <begin position="21"/>
        <end position="30"/>
    </location>
</feature>
<feature type="region of interest" description="Disordered" evidence="1">
    <location>
        <begin position="473"/>
        <end position="500"/>
    </location>
</feature>
<feature type="compositionally biased region" description="Polar residues" evidence="1">
    <location>
        <begin position="1172"/>
        <end position="1184"/>
    </location>
</feature>
<feature type="compositionally biased region" description="Polar residues" evidence="1">
    <location>
        <begin position="1271"/>
        <end position="1283"/>
    </location>
</feature>
<feature type="compositionally biased region" description="Basic and acidic residues" evidence="1">
    <location>
        <begin position="1259"/>
        <end position="1269"/>
    </location>
</feature>
<feature type="compositionally biased region" description="Acidic residues" evidence="1">
    <location>
        <begin position="2055"/>
        <end position="2068"/>
    </location>
</feature>
<feature type="region of interest" description="Disordered" evidence="1">
    <location>
        <begin position="1472"/>
        <end position="1494"/>
    </location>
</feature>
<feature type="region of interest" description="Disordered" evidence="1">
    <location>
        <begin position="221"/>
        <end position="258"/>
    </location>
</feature>